<proteinExistence type="predicted"/>
<name>B9KZ14_THERP</name>
<evidence type="ECO:0000313" key="2">
    <source>
        <dbReference type="Proteomes" id="UP000000447"/>
    </source>
</evidence>
<dbReference type="Proteomes" id="UP000000447">
    <property type="component" value="Chromosome"/>
</dbReference>
<keyword evidence="2" id="KW-1185">Reference proteome</keyword>
<dbReference type="EMBL" id="CP001275">
    <property type="protein sequence ID" value="ACM05878.1"/>
    <property type="molecule type" value="Genomic_DNA"/>
</dbReference>
<organism evidence="1 2">
    <name type="scientific">Thermomicrobium roseum (strain ATCC 27502 / DSM 5159 / P-2)</name>
    <dbReference type="NCBI Taxonomy" id="309801"/>
    <lineage>
        <taxon>Bacteria</taxon>
        <taxon>Pseudomonadati</taxon>
        <taxon>Thermomicrobiota</taxon>
        <taxon>Thermomicrobia</taxon>
        <taxon>Thermomicrobiales</taxon>
        <taxon>Thermomicrobiaceae</taxon>
        <taxon>Thermomicrobium</taxon>
    </lineage>
</organism>
<dbReference type="STRING" id="309801.trd_0725"/>
<gene>
    <name evidence="1" type="ordered locus">trd_0725</name>
</gene>
<accession>B9KZ14</accession>
<dbReference type="HOGENOM" id="CLU_3067195_0_0_0"/>
<dbReference type="AlphaFoldDB" id="B9KZ14"/>
<sequence>MLDGSRCSASLSISLLSAHTRFRARTITADHIRVPILPESSTRLHGHTAVYVH</sequence>
<dbReference type="KEGG" id="tro:trd_0725"/>
<reference evidence="1 2" key="1">
    <citation type="journal article" date="2009" name="PLoS ONE">
        <title>Complete genome sequence of the aerobic CO-oxidizing thermophile Thermomicrobium roseum.</title>
        <authorList>
            <person name="Wu D."/>
            <person name="Raymond J."/>
            <person name="Wu M."/>
            <person name="Chatterji S."/>
            <person name="Ren Q."/>
            <person name="Graham J.E."/>
            <person name="Bryant D.A."/>
            <person name="Robb F."/>
            <person name="Colman A."/>
            <person name="Tallon L.J."/>
            <person name="Badger J.H."/>
            <person name="Madupu R."/>
            <person name="Ward N.L."/>
            <person name="Eisen J.A."/>
        </authorList>
    </citation>
    <scope>NUCLEOTIDE SEQUENCE [LARGE SCALE GENOMIC DNA]</scope>
    <source>
        <strain evidence="2">ATCC 27502 / DSM 5159 / P-2</strain>
    </source>
</reference>
<evidence type="ECO:0000313" key="1">
    <source>
        <dbReference type="EMBL" id="ACM05878.1"/>
    </source>
</evidence>
<protein>
    <submittedName>
        <fullName evidence="1">Uncharacterized protein</fullName>
    </submittedName>
</protein>